<evidence type="ECO:0000313" key="2">
    <source>
        <dbReference type="EMBL" id="ONF62263.1"/>
    </source>
</evidence>
<name>A0A1W2LHH4_9PSEU</name>
<reference evidence="2 3" key="1">
    <citation type="submission" date="2016-12" db="EMBL/GenBank/DDBJ databases">
        <title>Amycolatopsis keratiniphila subsp. keratiniphila genome sequencing and assembly.</title>
        <authorList>
            <person name="Mayilraj S."/>
            <person name="Kaur N."/>
        </authorList>
    </citation>
    <scope>NUCLEOTIDE SEQUENCE [LARGE SCALE GENOMIC DNA]</scope>
    <source>
        <strain evidence="2 3">DSM 44409</strain>
    </source>
</reference>
<dbReference type="EMBL" id="LQMT02000042">
    <property type="protein sequence ID" value="ONF62263.1"/>
    <property type="molecule type" value="Genomic_DNA"/>
</dbReference>
<dbReference type="Proteomes" id="UP000076660">
    <property type="component" value="Unassembled WGS sequence"/>
</dbReference>
<accession>A0A1W2LHH4</accession>
<protein>
    <submittedName>
        <fullName evidence="2">Uncharacterized protein</fullName>
    </submittedName>
</protein>
<feature type="transmembrane region" description="Helical" evidence="1">
    <location>
        <begin position="27"/>
        <end position="49"/>
    </location>
</feature>
<comment type="caution">
    <text evidence="2">The sequence shown here is derived from an EMBL/GenBank/DDBJ whole genome shotgun (WGS) entry which is preliminary data.</text>
</comment>
<dbReference type="AlphaFoldDB" id="A0A1W2LHH4"/>
<evidence type="ECO:0000313" key="3">
    <source>
        <dbReference type="Proteomes" id="UP000076660"/>
    </source>
</evidence>
<organism evidence="2 3">
    <name type="scientific">Amycolatopsis keratiniphila subsp. keratiniphila</name>
    <dbReference type="NCBI Taxonomy" id="227715"/>
    <lineage>
        <taxon>Bacteria</taxon>
        <taxon>Bacillati</taxon>
        <taxon>Actinomycetota</taxon>
        <taxon>Actinomycetes</taxon>
        <taxon>Pseudonocardiales</taxon>
        <taxon>Pseudonocardiaceae</taxon>
        <taxon>Amycolatopsis</taxon>
        <taxon>Amycolatopsis japonica group</taxon>
    </lineage>
</organism>
<sequence length="103" mass="11366">MHTLTTQDMTSASDTTLPAPRVAVYPALYIATGVVLVVGITLGIVGAIHEWPPQLTTIHIGTAFVLAVLSYRAEVTYKRRARVAALSEIDRLELWLNYRDQTD</sequence>
<keyword evidence="1" id="KW-1133">Transmembrane helix</keyword>
<gene>
    <name evidence="2" type="ORF">AVR91_0238530</name>
</gene>
<keyword evidence="1" id="KW-0472">Membrane</keyword>
<keyword evidence="1" id="KW-0812">Transmembrane</keyword>
<evidence type="ECO:0000256" key="1">
    <source>
        <dbReference type="SAM" id="Phobius"/>
    </source>
</evidence>
<proteinExistence type="predicted"/>
<feature type="transmembrane region" description="Helical" evidence="1">
    <location>
        <begin position="55"/>
        <end position="73"/>
    </location>
</feature>